<dbReference type="AlphaFoldDB" id="A0AAD5YWX7"/>
<dbReference type="InterPro" id="IPR055060">
    <property type="entry name" value="ACOX_C_alpha1"/>
</dbReference>
<dbReference type="GO" id="GO:0071949">
    <property type="term" value="F:FAD binding"/>
    <property type="evidence" value="ECO:0007669"/>
    <property type="project" value="InterPro"/>
</dbReference>
<dbReference type="Gene3D" id="1.20.140.10">
    <property type="entry name" value="Butyryl-CoA Dehydrogenase, subunit A, domain 3"/>
    <property type="match status" value="1"/>
</dbReference>
<dbReference type="SUPFAM" id="SSF47203">
    <property type="entry name" value="Acyl-CoA dehydrogenase C-terminal domain-like"/>
    <property type="match status" value="1"/>
</dbReference>
<sequence length="555" mass="61065">MTIQVHAHPTRALAQSELFQARSEELSKEEQIALSYSRAKAIARAYDFSPQDVTSMSEKFWLFHTDPIWSMDGAAGTLCTIQLNTCAGTIAKYLPQQPYLRETLLKILRFEYSGQFCLTEVGHGLNALHLETTATLENDEFVLNTPSEGAAKYMPPTKPMGDPCVAIVFASTIVNGENHGIKPFLVPINDGVNMHPGVVCKVLPHRGGSRPLNHSLTYFNNVRLPMSALLGSLEKPKDQRASFLGLISRVAVGTIAIGSLGVPALQVASYIAARYSMRRTITDSKGLIKPIISFQTQKGPILTALAQSFVMKAFHEAAIRVFKEKNQDFNVQHAIATILKVVMMQHGQAANLGLGDRCGAQGLFEANQLSVMFCDMRGTAIAEGDTLALSIRLASELLLRRYKIPAAADPKSLLALHEDGLFKELSGLLKNIGHHRASDFDRLVLPDCLPFVQAIGHRMAYDAAVSAGVDSCLIDMYVASCVKLDTSWYVEKLGISRLRQREMEATAIDRVFPRIEEFLSQMGVEPYVLAPIVSDERWDAYVSRLPAYAPPLLDC</sequence>
<dbReference type="PANTHER" id="PTHR10909:SF382">
    <property type="entry name" value="ACYL-COENZYME A OXIDASE"/>
    <property type="match status" value="1"/>
</dbReference>
<dbReference type="Pfam" id="PF22924">
    <property type="entry name" value="ACOX_C_alpha1"/>
    <property type="match status" value="1"/>
</dbReference>
<evidence type="ECO:0000259" key="1">
    <source>
        <dbReference type="Pfam" id="PF22924"/>
    </source>
</evidence>
<name>A0AAD5YWX7_9AGAR</name>
<reference evidence="2" key="1">
    <citation type="submission" date="2022-07" db="EMBL/GenBank/DDBJ databases">
        <title>Genome Sequence of Leucocoprinus birnbaumii.</title>
        <authorList>
            <person name="Buettner E."/>
        </authorList>
    </citation>
    <scope>NUCLEOTIDE SEQUENCE</scope>
    <source>
        <strain evidence="2">VT141</strain>
    </source>
</reference>
<dbReference type="Proteomes" id="UP001213000">
    <property type="component" value="Unassembled WGS sequence"/>
</dbReference>
<dbReference type="PANTHER" id="PTHR10909">
    <property type="entry name" value="ELECTRON TRANSPORT OXIDOREDUCTASE"/>
    <property type="match status" value="1"/>
</dbReference>
<organism evidence="2 3">
    <name type="scientific">Leucocoprinus birnbaumii</name>
    <dbReference type="NCBI Taxonomy" id="56174"/>
    <lineage>
        <taxon>Eukaryota</taxon>
        <taxon>Fungi</taxon>
        <taxon>Dikarya</taxon>
        <taxon>Basidiomycota</taxon>
        <taxon>Agaricomycotina</taxon>
        <taxon>Agaricomycetes</taxon>
        <taxon>Agaricomycetidae</taxon>
        <taxon>Agaricales</taxon>
        <taxon>Agaricineae</taxon>
        <taxon>Agaricaceae</taxon>
        <taxon>Leucocoprinus</taxon>
    </lineage>
</organism>
<accession>A0AAD5YWX7</accession>
<keyword evidence="3" id="KW-1185">Reference proteome</keyword>
<dbReference type="InterPro" id="IPR036250">
    <property type="entry name" value="AcylCo_DH-like_C"/>
</dbReference>
<feature type="domain" description="Acyl-CoA oxidase C-alpha1" evidence="1">
    <location>
        <begin position="264"/>
        <end position="397"/>
    </location>
</feature>
<dbReference type="GO" id="GO:0005777">
    <property type="term" value="C:peroxisome"/>
    <property type="evidence" value="ECO:0007669"/>
    <property type="project" value="InterPro"/>
</dbReference>
<dbReference type="GO" id="GO:0003997">
    <property type="term" value="F:acyl-CoA oxidase activity"/>
    <property type="evidence" value="ECO:0007669"/>
    <property type="project" value="InterPro"/>
</dbReference>
<proteinExistence type="predicted"/>
<protein>
    <recommendedName>
        <fullName evidence="1">Acyl-CoA oxidase C-alpha1 domain-containing protein</fullName>
    </recommendedName>
</protein>
<evidence type="ECO:0000313" key="2">
    <source>
        <dbReference type="EMBL" id="KAJ3572734.1"/>
    </source>
</evidence>
<dbReference type="InterPro" id="IPR046373">
    <property type="entry name" value="Acyl-CoA_Oxase/DH_mid-dom_sf"/>
</dbReference>
<dbReference type="InterPro" id="IPR009100">
    <property type="entry name" value="AcylCoA_DH/oxidase_NM_dom_sf"/>
</dbReference>
<dbReference type="GO" id="GO:0033540">
    <property type="term" value="P:fatty acid beta-oxidation using acyl-CoA oxidase"/>
    <property type="evidence" value="ECO:0007669"/>
    <property type="project" value="TreeGrafter"/>
</dbReference>
<dbReference type="SUPFAM" id="SSF56645">
    <property type="entry name" value="Acyl-CoA dehydrogenase NM domain-like"/>
    <property type="match status" value="1"/>
</dbReference>
<dbReference type="EMBL" id="JANIEX010000130">
    <property type="protein sequence ID" value="KAJ3572734.1"/>
    <property type="molecule type" value="Genomic_DNA"/>
</dbReference>
<dbReference type="GO" id="GO:0005504">
    <property type="term" value="F:fatty acid binding"/>
    <property type="evidence" value="ECO:0007669"/>
    <property type="project" value="TreeGrafter"/>
</dbReference>
<comment type="caution">
    <text evidence="2">The sequence shown here is derived from an EMBL/GenBank/DDBJ whole genome shotgun (WGS) entry which is preliminary data.</text>
</comment>
<dbReference type="InterPro" id="IPR012258">
    <property type="entry name" value="Acyl-CoA_oxidase"/>
</dbReference>
<dbReference type="Gene3D" id="2.40.110.10">
    <property type="entry name" value="Butyryl-CoA Dehydrogenase, subunit A, domain 2"/>
    <property type="match status" value="1"/>
</dbReference>
<gene>
    <name evidence="2" type="ORF">NP233_g2896</name>
</gene>
<evidence type="ECO:0000313" key="3">
    <source>
        <dbReference type="Proteomes" id="UP001213000"/>
    </source>
</evidence>
<dbReference type="GO" id="GO:0055088">
    <property type="term" value="P:lipid homeostasis"/>
    <property type="evidence" value="ECO:0007669"/>
    <property type="project" value="TreeGrafter"/>
</dbReference>